<evidence type="ECO:0000313" key="2">
    <source>
        <dbReference type="Proteomes" id="UP000007722"/>
    </source>
</evidence>
<organism evidence="1 2">
    <name type="scientific">Methanococcus voltae (strain ATCC BAA-1334 / A3)</name>
    <dbReference type="NCBI Taxonomy" id="456320"/>
    <lineage>
        <taxon>Archaea</taxon>
        <taxon>Methanobacteriati</taxon>
        <taxon>Methanobacteriota</taxon>
        <taxon>Methanomada group</taxon>
        <taxon>Methanococci</taxon>
        <taxon>Methanococcales</taxon>
        <taxon>Methanococcaceae</taxon>
        <taxon>Methanococcus</taxon>
    </lineage>
</organism>
<dbReference type="InParanoid" id="D7DT94"/>
<protein>
    <submittedName>
        <fullName evidence="1">Uncharacterized protein</fullName>
    </submittedName>
</protein>
<gene>
    <name evidence="1" type="ordered locus">Mvol_0695</name>
</gene>
<sequence>MKNLNEAQIHGYITSGLDLTIRARTPNGQIVSFEVMPNGTTAKYLGNIIEIPKKLVDMKTLKEVLEVLKAHAIVLNSSNSKVHFIQLDKSKNSQLCEGGECVVSVIPPLEEDMGQIMLERAGINNSNSTCVIQIGRGEMTPKVEEILQRSCVIQVGSENQQTQNNRLDTDSIFSSCGIQVGREEMTPKVEEILQRSCVIQVGSENQQTQNNKREFAKFCPTLITETTFGPYENKGACSCLLSMPYPCAVDFKKEQEEELAKNKGSCTCLASMPYCPIVH</sequence>
<name>D7DT94_METV3</name>
<keyword evidence="2" id="KW-1185">Reference proteome</keyword>
<dbReference type="AlphaFoldDB" id="D7DT94"/>
<evidence type="ECO:0000313" key="1">
    <source>
        <dbReference type="EMBL" id="ADI36354.1"/>
    </source>
</evidence>
<proteinExistence type="predicted"/>
<dbReference type="STRING" id="456320.Mvol_0695"/>
<accession>D7DT94</accession>
<dbReference type="EMBL" id="CP002057">
    <property type="protein sequence ID" value="ADI36354.1"/>
    <property type="molecule type" value="Genomic_DNA"/>
</dbReference>
<dbReference type="HOGENOM" id="CLU_996103_0_0_2"/>
<reference evidence="1 2" key="1">
    <citation type="submission" date="2010-05" db="EMBL/GenBank/DDBJ databases">
        <title>Complete sequence of Methanococcus voltae A3.</title>
        <authorList>
            <consortium name="US DOE Joint Genome Institute"/>
            <person name="Lucas S."/>
            <person name="Copeland A."/>
            <person name="Lapidus A."/>
            <person name="Cheng J.-F."/>
            <person name="Bruce D."/>
            <person name="Goodwin L."/>
            <person name="Pitluck S."/>
            <person name="Lowry S."/>
            <person name="Clum A."/>
            <person name="Land M."/>
            <person name="Hauser L."/>
            <person name="Kyrpides N."/>
            <person name="Mikhailova N."/>
            <person name="Whitman W.B."/>
            <person name="Woyke T."/>
        </authorList>
    </citation>
    <scope>NUCLEOTIDE SEQUENCE [LARGE SCALE GENOMIC DNA]</scope>
    <source>
        <strain evidence="2">ATCC BAA-1334 / A3</strain>
    </source>
</reference>
<dbReference type="Proteomes" id="UP000007722">
    <property type="component" value="Chromosome"/>
</dbReference>
<dbReference type="KEGG" id="mvo:Mvol_0695"/>